<protein>
    <submittedName>
        <fullName evidence="2">ATP-binding protein</fullName>
    </submittedName>
</protein>
<accession>A0A544TWI7</accession>
<evidence type="ECO:0000313" key="2">
    <source>
        <dbReference type="EMBL" id="TQR21813.1"/>
    </source>
</evidence>
<evidence type="ECO:0000259" key="1">
    <source>
        <dbReference type="Pfam" id="PF13304"/>
    </source>
</evidence>
<dbReference type="Gene3D" id="3.40.50.300">
    <property type="entry name" value="P-loop containing nucleotide triphosphate hydrolases"/>
    <property type="match status" value="2"/>
</dbReference>
<sequence length="454" mass="53024">MVSEEKLMLIDFKIENNLSFKESTTFTMQTGARLVKFNDTHILKNDNVNLLKNAMIFGANGSGKTNLFTSLDQFKRLLLTLGDAKQTSKNIVTNPFRMQYENKNKPTKFDITLLLKKKIYNYCIEFNEEQIILEKLLEIKKNKESILFERIYQHEDEYKYEINSNRIDKKLQNFTRKNNLFLSVLASFNNKIALEIMDWFQNKLVLIRDDSMEFERDPLAAKLLDTKFKEEVLNILKIADFNIEDIKVTKRIVKADPQFFKLMEEVSKQIGGSLLTEVIIHEITLIYNNYDNEGRVVGSSEIGLLEDSKGTIKMLYIAAIIVDSFNEGRTILLDEFDTAFHLAICEFLIALFNSKRNMNNQFILITHELELLDCELRVDQIWFAQKNYKNETELYSLFDFNDLNNRKRSDVSYAKKYIKGQFGAKPVIDLLSAKNYFLNTDLNLNLFEGSELNE</sequence>
<dbReference type="PANTHER" id="PTHR40396:SF1">
    <property type="entry name" value="ATPASE AAA-TYPE CORE DOMAIN-CONTAINING PROTEIN"/>
    <property type="match status" value="1"/>
</dbReference>
<dbReference type="PANTHER" id="PTHR40396">
    <property type="entry name" value="ATPASE-LIKE PROTEIN"/>
    <property type="match status" value="1"/>
</dbReference>
<feature type="domain" description="ATPase AAA-type core" evidence="1">
    <location>
        <begin position="55"/>
        <end position="373"/>
    </location>
</feature>
<dbReference type="GO" id="GO:0005524">
    <property type="term" value="F:ATP binding"/>
    <property type="evidence" value="ECO:0007669"/>
    <property type="project" value="UniProtKB-KW"/>
</dbReference>
<keyword evidence="2" id="KW-0067">ATP-binding</keyword>
<keyword evidence="2" id="KW-0547">Nucleotide-binding</keyword>
<evidence type="ECO:0000313" key="3">
    <source>
        <dbReference type="Proteomes" id="UP000316626"/>
    </source>
</evidence>
<keyword evidence="3" id="KW-1185">Reference proteome</keyword>
<dbReference type="Proteomes" id="UP000316626">
    <property type="component" value="Unassembled WGS sequence"/>
</dbReference>
<gene>
    <name evidence="2" type="ORF">FG384_02385</name>
</gene>
<dbReference type="EMBL" id="VDGI01000001">
    <property type="protein sequence ID" value="TQR21813.1"/>
    <property type="molecule type" value="Genomic_DNA"/>
</dbReference>
<dbReference type="AlphaFoldDB" id="A0A544TWI7"/>
<proteinExistence type="predicted"/>
<dbReference type="GO" id="GO:0016887">
    <property type="term" value="F:ATP hydrolysis activity"/>
    <property type="evidence" value="ECO:0007669"/>
    <property type="project" value="InterPro"/>
</dbReference>
<name>A0A544TWI7_9BACI</name>
<reference evidence="2 3" key="1">
    <citation type="submission" date="2019-06" db="EMBL/GenBank/DDBJ databases">
        <title>Psychrobacillus vulpis sp. nov., a new species isolated from feces of a red fox that inhabits in The Tablas de Daimiel Natural Park, Albacete, Spain.</title>
        <authorList>
            <person name="Rodriguez M."/>
            <person name="Reina J.C."/>
            <person name="Bejar V."/>
            <person name="Llamas I."/>
        </authorList>
    </citation>
    <scope>NUCLEOTIDE SEQUENCE [LARGE SCALE GENOMIC DNA]</scope>
    <source>
        <strain evidence="2 3">Z8</strain>
    </source>
</reference>
<dbReference type="InterPro" id="IPR027417">
    <property type="entry name" value="P-loop_NTPase"/>
</dbReference>
<dbReference type="OrthoDB" id="9809324at2"/>
<dbReference type="Pfam" id="PF13304">
    <property type="entry name" value="AAA_21"/>
    <property type="match status" value="1"/>
</dbReference>
<comment type="caution">
    <text evidence="2">The sequence shown here is derived from an EMBL/GenBank/DDBJ whole genome shotgun (WGS) entry which is preliminary data.</text>
</comment>
<dbReference type="InterPro" id="IPR003959">
    <property type="entry name" value="ATPase_AAA_core"/>
</dbReference>
<organism evidence="2 3">
    <name type="scientific">Psychrobacillus vulpis</name>
    <dbReference type="NCBI Taxonomy" id="2325572"/>
    <lineage>
        <taxon>Bacteria</taxon>
        <taxon>Bacillati</taxon>
        <taxon>Bacillota</taxon>
        <taxon>Bacilli</taxon>
        <taxon>Bacillales</taxon>
        <taxon>Bacillaceae</taxon>
        <taxon>Psychrobacillus</taxon>
    </lineage>
</organism>
<dbReference type="SUPFAM" id="SSF52540">
    <property type="entry name" value="P-loop containing nucleoside triphosphate hydrolases"/>
    <property type="match status" value="1"/>
</dbReference>